<accession>C7NPX5</accession>
<dbReference type="AlphaFoldDB" id="C7NPX5"/>
<dbReference type="CDD" id="cd05403">
    <property type="entry name" value="NT_KNTase_like"/>
    <property type="match status" value="1"/>
</dbReference>
<dbReference type="InterPro" id="IPR043519">
    <property type="entry name" value="NT_sf"/>
</dbReference>
<dbReference type="SUPFAM" id="SSF46785">
    <property type="entry name" value="Winged helix' DNA-binding domain"/>
    <property type="match status" value="1"/>
</dbReference>
<evidence type="ECO:0000313" key="4">
    <source>
        <dbReference type="Proteomes" id="UP000002071"/>
    </source>
</evidence>
<sequence>MRTKSSESEANDAERASLGLPVPIRDSDLFKHTASAPILNFLVDNPEFELSVRQLSRLTPVSDRATADAVDVLAANGLIDVRHEGNARQVRIDRSRLQDPEDPIERIPQVPYRTPVRVIAQYVRDELADVLGIVLFGSVARGEADRRSDIDLWVLVGDDLLEQRNAANRLARHLEGLQIPPAIALAEARDEDFEAHWEEIRARLEADDAEWASAERHSVEFVVETPESIRQQSTRVDAGQLFGSGITLHDSEALTAVKREVLRHE</sequence>
<dbReference type="STRING" id="519442.Huta_0234"/>
<feature type="domain" description="Polymerase nucleotidyl transferase" evidence="1">
    <location>
        <begin position="119"/>
        <end position="180"/>
    </location>
</feature>
<name>C7NPX5_HALUD</name>
<keyword evidence="4" id="KW-1185">Reference proteome</keyword>
<dbReference type="HOGENOM" id="CLU_105300_0_0_2"/>
<dbReference type="InterPro" id="IPR036390">
    <property type="entry name" value="WH_DNA-bd_sf"/>
</dbReference>
<dbReference type="Proteomes" id="UP000002071">
    <property type="component" value="Chromosome"/>
</dbReference>
<dbReference type="Gene3D" id="1.10.10.10">
    <property type="entry name" value="Winged helix-like DNA-binding domain superfamily/Winged helix DNA-binding domain"/>
    <property type="match status" value="1"/>
</dbReference>
<dbReference type="InterPro" id="IPR002934">
    <property type="entry name" value="Polymerase_NTP_transf_dom"/>
</dbReference>
<dbReference type="GO" id="GO:0016779">
    <property type="term" value="F:nucleotidyltransferase activity"/>
    <property type="evidence" value="ECO:0007669"/>
    <property type="project" value="InterPro"/>
</dbReference>
<evidence type="ECO:0000259" key="1">
    <source>
        <dbReference type="Pfam" id="PF01909"/>
    </source>
</evidence>
<dbReference type="eggNOG" id="arCOG01208">
    <property type="taxonomic scope" value="Archaea"/>
</dbReference>
<dbReference type="Gene3D" id="3.30.460.10">
    <property type="entry name" value="Beta Polymerase, domain 2"/>
    <property type="match status" value="1"/>
</dbReference>
<dbReference type="Pfam" id="PF01909">
    <property type="entry name" value="NTP_transf_2"/>
    <property type="match status" value="1"/>
</dbReference>
<dbReference type="RefSeq" id="WP_012795299.1">
    <property type="nucleotide sequence ID" value="NC_013158.1"/>
</dbReference>
<gene>
    <name evidence="3" type="ordered locus">Huta_0234</name>
</gene>
<dbReference type="InterPro" id="IPR036388">
    <property type="entry name" value="WH-like_DNA-bd_sf"/>
</dbReference>
<dbReference type="OrthoDB" id="9287at2157"/>
<dbReference type="SUPFAM" id="SSF81301">
    <property type="entry name" value="Nucleotidyltransferase"/>
    <property type="match status" value="1"/>
</dbReference>
<reference evidence="3 4" key="1">
    <citation type="journal article" date="2009" name="Stand. Genomic Sci.">
        <title>Complete genome sequence of Halorhabdus utahensis type strain (AX-2).</title>
        <authorList>
            <person name="Anderson I."/>
            <person name="Tindall B.J."/>
            <person name="Pomrenke H."/>
            <person name="Goker M."/>
            <person name="Lapidus A."/>
            <person name="Nolan M."/>
            <person name="Copeland A."/>
            <person name="Glavina Del Rio T."/>
            <person name="Chen F."/>
            <person name="Tice H."/>
            <person name="Cheng J.F."/>
            <person name="Lucas S."/>
            <person name="Chertkov O."/>
            <person name="Bruce D."/>
            <person name="Brettin T."/>
            <person name="Detter J.C."/>
            <person name="Han C."/>
            <person name="Goodwin L."/>
            <person name="Land M."/>
            <person name="Hauser L."/>
            <person name="Chang Y.J."/>
            <person name="Jeffries C.D."/>
            <person name="Pitluck S."/>
            <person name="Pati A."/>
            <person name="Mavromatis K."/>
            <person name="Ivanova N."/>
            <person name="Ovchinnikova G."/>
            <person name="Chen A."/>
            <person name="Palaniappan K."/>
            <person name="Chain P."/>
            <person name="Rohde M."/>
            <person name="Bristow J."/>
            <person name="Eisen J.A."/>
            <person name="Markowitz V."/>
            <person name="Hugenholtz P."/>
            <person name="Kyrpides N.C."/>
            <person name="Klenk H.P."/>
        </authorList>
    </citation>
    <scope>NUCLEOTIDE SEQUENCE [LARGE SCALE GENOMIC DNA]</scope>
    <source>
        <strain evidence="4">DSM 12940 / JCM 11049 / AX-2</strain>
    </source>
</reference>
<dbReference type="EMBL" id="CP001687">
    <property type="protein sequence ID" value="ACV10422.1"/>
    <property type="molecule type" value="Genomic_DNA"/>
</dbReference>
<evidence type="ECO:0000259" key="2">
    <source>
        <dbReference type="Pfam" id="PF12802"/>
    </source>
</evidence>
<dbReference type="Pfam" id="PF12802">
    <property type="entry name" value="MarR_2"/>
    <property type="match status" value="1"/>
</dbReference>
<proteinExistence type="predicted"/>
<feature type="domain" description="HTH marR-type" evidence="2">
    <location>
        <begin position="35"/>
        <end position="88"/>
    </location>
</feature>
<protein>
    <submittedName>
        <fullName evidence="3">DNA polymerase beta domain protein region</fullName>
    </submittedName>
</protein>
<evidence type="ECO:0000313" key="3">
    <source>
        <dbReference type="EMBL" id="ACV10422.1"/>
    </source>
</evidence>
<dbReference type="InterPro" id="IPR000835">
    <property type="entry name" value="HTH_MarR-typ"/>
</dbReference>
<dbReference type="KEGG" id="hut:Huta_0234"/>
<organism evidence="3 4">
    <name type="scientific">Halorhabdus utahensis (strain DSM 12940 / JCM 11049 / AX-2)</name>
    <dbReference type="NCBI Taxonomy" id="519442"/>
    <lineage>
        <taxon>Archaea</taxon>
        <taxon>Methanobacteriati</taxon>
        <taxon>Methanobacteriota</taxon>
        <taxon>Stenosarchaea group</taxon>
        <taxon>Halobacteria</taxon>
        <taxon>Halobacteriales</taxon>
        <taxon>Haloarculaceae</taxon>
        <taxon>Halorhabdus</taxon>
    </lineage>
</organism>
<dbReference type="GeneID" id="8382496"/>